<evidence type="ECO:0000256" key="3">
    <source>
        <dbReference type="ARBA" id="ARBA00006083"/>
    </source>
</evidence>
<evidence type="ECO:0000256" key="7">
    <source>
        <dbReference type="ARBA" id="ARBA00022729"/>
    </source>
</evidence>
<dbReference type="PANTHER" id="PTHR11409:SF39">
    <property type="entry name" value="ADENOSINE DEAMINASE 2"/>
    <property type="match status" value="1"/>
</dbReference>
<dbReference type="EMBL" id="JAZGQO010000002">
    <property type="protein sequence ID" value="KAK6190406.1"/>
    <property type="molecule type" value="Genomic_DNA"/>
</dbReference>
<dbReference type="FunFam" id="3.20.20.140:FF:000017">
    <property type="entry name" value="Adenosine deaminase 2"/>
    <property type="match status" value="1"/>
</dbReference>
<evidence type="ECO:0000256" key="1">
    <source>
        <dbReference type="ARBA" id="ARBA00001947"/>
    </source>
</evidence>
<evidence type="ECO:0000256" key="10">
    <source>
        <dbReference type="SAM" id="SignalP"/>
    </source>
</evidence>
<evidence type="ECO:0000259" key="12">
    <source>
        <dbReference type="Pfam" id="PF08451"/>
    </source>
</evidence>
<keyword evidence="8" id="KW-0378">Hydrolase</keyword>
<comment type="subcellular location">
    <subcellularLocation>
        <location evidence="2">Secreted</location>
    </subcellularLocation>
</comment>
<dbReference type="EC" id="3.5.4.4" evidence="4"/>
<evidence type="ECO:0000313" key="13">
    <source>
        <dbReference type="EMBL" id="KAK6190406.1"/>
    </source>
</evidence>
<comment type="caution">
    <text evidence="13">The sequence shown here is derived from an EMBL/GenBank/DDBJ whole genome shotgun (WGS) entry which is preliminary data.</text>
</comment>
<evidence type="ECO:0000256" key="6">
    <source>
        <dbReference type="ARBA" id="ARBA00022723"/>
    </source>
</evidence>
<feature type="domain" description="Adenosine deaminase" evidence="11">
    <location>
        <begin position="198"/>
        <end position="492"/>
    </location>
</feature>
<dbReference type="PANTHER" id="PTHR11409">
    <property type="entry name" value="ADENOSINE DEAMINASE"/>
    <property type="match status" value="1"/>
</dbReference>
<evidence type="ECO:0000256" key="9">
    <source>
        <dbReference type="ARBA" id="ARBA00047764"/>
    </source>
</evidence>
<dbReference type="SUPFAM" id="SSF51556">
    <property type="entry name" value="Metallo-dependent hydrolases"/>
    <property type="match status" value="1"/>
</dbReference>
<dbReference type="InterPro" id="IPR006330">
    <property type="entry name" value="Ado/ade_deaminase"/>
</dbReference>
<accession>A0AAN8K7G0</accession>
<evidence type="ECO:0000256" key="5">
    <source>
        <dbReference type="ARBA" id="ARBA00022525"/>
    </source>
</evidence>
<evidence type="ECO:0000256" key="2">
    <source>
        <dbReference type="ARBA" id="ARBA00004613"/>
    </source>
</evidence>
<reference evidence="13 14" key="1">
    <citation type="submission" date="2024-01" db="EMBL/GenBank/DDBJ databases">
        <title>The genome of the rayed Mediterranean limpet Patella caerulea (Linnaeus, 1758).</title>
        <authorList>
            <person name="Anh-Thu Weber A."/>
            <person name="Halstead-Nussloch G."/>
        </authorList>
    </citation>
    <scope>NUCLEOTIDE SEQUENCE [LARGE SCALE GENOMIC DNA]</scope>
    <source>
        <strain evidence="13">AATW-2023a</strain>
        <tissue evidence="13">Whole specimen</tissue>
    </source>
</reference>
<name>A0AAN8K7G0_PATCE</name>
<dbReference type="AlphaFoldDB" id="A0AAN8K7G0"/>
<feature type="domain" description="Adenosine/AMP deaminase N-terminal" evidence="12">
    <location>
        <begin position="21"/>
        <end position="98"/>
    </location>
</feature>
<dbReference type="GO" id="GO:0005615">
    <property type="term" value="C:extracellular space"/>
    <property type="evidence" value="ECO:0007669"/>
    <property type="project" value="InterPro"/>
</dbReference>
<evidence type="ECO:0000256" key="8">
    <source>
        <dbReference type="ARBA" id="ARBA00022801"/>
    </source>
</evidence>
<comment type="catalytic activity">
    <reaction evidence="9">
        <text>adenosine + H2O + H(+) = inosine + NH4(+)</text>
        <dbReference type="Rhea" id="RHEA:24408"/>
        <dbReference type="ChEBI" id="CHEBI:15377"/>
        <dbReference type="ChEBI" id="CHEBI:15378"/>
        <dbReference type="ChEBI" id="CHEBI:16335"/>
        <dbReference type="ChEBI" id="CHEBI:17596"/>
        <dbReference type="ChEBI" id="CHEBI:28938"/>
        <dbReference type="EC" id="3.5.4.4"/>
    </reaction>
</comment>
<dbReference type="Gene3D" id="3.20.20.140">
    <property type="entry name" value="Metal-dependent hydrolases"/>
    <property type="match status" value="1"/>
</dbReference>
<dbReference type="Pfam" id="PF00962">
    <property type="entry name" value="A_deaminase"/>
    <property type="match status" value="1"/>
</dbReference>
<dbReference type="GO" id="GO:0006154">
    <property type="term" value="P:adenosine catabolic process"/>
    <property type="evidence" value="ECO:0007669"/>
    <property type="project" value="InterPro"/>
</dbReference>
<sequence>MLKEIFILCLTIIHEEFVSCVPASYQTARDAILNAERQQRLGSQIQLNSAELALDKFLLQNKQTTIENARVGVSDFPPSINFFQSKKWIDDSPVFKIMEKMPKGCALHVHDSSITSLDWVISNVTYRDNCYICFNETTGTPSLHFFNKPPANKGCEWKLISTARSLFGNDKAFDLQLFRNLSIIVDNPDDTYVTVNDVWKKFNKYFGLINGVFDYAPVFKDYFHQALVEFYQDNVQCVEVRATLPQVYELDGTVHDQDWVVQAYQNISKEFAAQNPNFFGTKIIYSGIRFNPVATILNNVKDAIRLMKEYPDFVVGFDLVGQEGPGKTLLYYIDDLLYPSQQQPPVYLPYFFHGGETDWKDTRVDENLIDAILLNTSRVGHGFALNKHPYIKQVMSERGIAVEVNPISNQVLKLVADIRNHPAALLMTGKFPVVISSDDPAVWNAKPLSHDFYMAFMALAGEDEGIRILKQLAMNSITYSAMTSQEKKRALASWNEQWVKFINDWNTYNSNSHHVSRSDHTVKIIG</sequence>
<dbReference type="InterPro" id="IPR001365">
    <property type="entry name" value="A_deaminase_dom"/>
</dbReference>
<dbReference type="InterPro" id="IPR006331">
    <property type="entry name" value="ADGF"/>
</dbReference>
<dbReference type="GO" id="GO:0046103">
    <property type="term" value="P:inosine biosynthetic process"/>
    <property type="evidence" value="ECO:0007669"/>
    <property type="project" value="TreeGrafter"/>
</dbReference>
<organism evidence="13 14">
    <name type="scientific">Patella caerulea</name>
    <name type="common">Rayed Mediterranean limpet</name>
    <dbReference type="NCBI Taxonomy" id="87958"/>
    <lineage>
        <taxon>Eukaryota</taxon>
        <taxon>Metazoa</taxon>
        <taxon>Spiralia</taxon>
        <taxon>Lophotrochozoa</taxon>
        <taxon>Mollusca</taxon>
        <taxon>Gastropoda</taxon>
        <taxon>Patellogastropoda</taxon>
        <taxon>Patelloidea</taxon>
        <taxon>Patellidae</taxon>
        <taxon>Patella</taxon>
    </lineage>
</organism>
<keyword evidence="5" id="KW-0964">Secreted</keyword>
<comment type="cofactor">
    <cofactor evidence="1">
        <name>Zn(2+)</name>
        <dbReference type="ChEBI" id="CHEBI:29105"/>
    </cofactor>
</comment>
<dbReference type="InterPro" id="IPR032466">
    <property type="entry name" value="Metal_Hydrolase"/>
</dbReference>
<comment type="similarity">
    <text evidence="3">Belongs to the metallo-dependent hydrolases superfamily. Adenosine and AMP deaminases family. ADGF subfamily.</text>
</comment>
<gene>
    <name evidence="13" type="ORF">SNE40_002285</name>
</gene>
<feature type="chain" id="PRO_5042856143" description="adenosine deaminase" evidence="10">
    <location>
        <begin position="21"/>
        <end position="526"/>
    </location>
</feature>
<dbReference type="CDD" id="cd01321">
    <property type="entry name" value="ADGF"/>
    <property type="match status" value="1"/>
</dbReference>
<evidence type="ECO:0000256" key="4">
    <source>
        <dbReference type="ARBA" id="ARBA00012784"/>
    </source>
</evidence>
<dbReference type="Proteomes" id="UP001347796">
    <property type="component" value="Unassembled WGS sequence"/>
</dbReference>
<dbReference type="GO" id="GO:0046872">
    <property type="term" value="F:metal ion binding"/>
    <property type="evidence" value="ECO:0007669"/>
    <property type="project" value="UniProtKB-KW"/>
</dbReference>
<proteinExistence type="inferred from homology"/>
<evidence type="ECO:0000313" key="14">
    <source>
        <dbReference type="Proteomes" id="UP001347796"/>
    </source>
</evidence>
<dbReference type="NCBIfam" id="TIGR01431">
    <property type="entry name" value="adm_rel"/>
    <property type="match status" value="1"/>
</dbReference>
<keyword evidence="14" id="KW-1185">Reference proteome</keyword>
<evidence type="ECO:0000259" key="11">
    <source>
        <dbReference type="Pfam" id="PF00962"/>
    </source>
</evidence>
<feature type="signal peptide" evidence="10">
    <location>
        <begin position="1"/>
        <end position="20"/>
    </location>
</feature>
<dbReference type="GO" id="GO:0004000">
    <property type="term" value="F:adenosine deaminase activity"/>
    <property type="evidence" value="ECO:0007669"/>
    <property type="project" value="InterPro"/>
</dbReference>
<keyword evidence="6" id="KW-0479">Metal-binding</keyword>
<dbReference type="Pfam" id="PF08451">
    <property type="entry name" value="A_deaminase_N"/>
    <property type="match status" value="1"/>
</dbReference>
<dbReference type="InterPro" id="IPR013659">
    <property type="entry name" value="A_deaminase_N"/>
</dbReference>
<keyword evidence="7 10" id="KW-0732">Signal</keyword>
<protein>
    <recommendedName>
        <fullName evidence="4">adenosine deaminase</fullName>
        <ecNumber evidence="4">3.5.4.4</ecNumber>
    </recommendedName>
</protein>